<name>A0A923RW68_9FIRM</name>
<evidence type="ECO:0000256" key="1">
    <source>
        <dbReference type="ARBA" id="ARBA00023125"/>
    </source>
</evidence>
<dbReference type="RefSeq" id="WP_178050814.1">
    <property type="nucleotide sequence ID" value="NZ_JACOPH010000012.1"/>
</dbReference>
<dbReference type="Pfam" id="PF02082">
    <property type="entry name" value="Rrf2"/>
    <property type="match status" value="1"/>
</dbReference>
<dbReference type="SUPFAM" id="SSF46785">
    <property type="entry name" value="Winged helix' DNA-binding domain"/>
    <property type="match status" value="1"/>
</dbReference>
<evidence type="ECO:0000313" key="2">
    <source>
        <dbReference type="EMBL" id="MBC5714969.1"/>
    </source>
</evidence>
<dbReference type="InterPro" id="IPR000944">
    <property type="entry name" value="Tscrpt_reg_Rrf2"/>
</dbReference>
<dbReference type="InterPro" id="IPR030489">
    <property type="entry name" value="TR_Rrf2-type_CS"/>
</dbReference>
<reference evidence="2" key="1">
    <citation type="submission" date="2020-08" db="EMBL/GenBank/DDBJ databases">
        <title>Genome public.</title>
        <authorList>
            <person name="Liu C."/>
            <person name="Sun Q."/>
        </authorList>
    </citation>
    <scope>NUCLEOTIDE SEQUENCE</scope>
    <source>
        <strain evidence="2">BX1005</strain>
    </source>
</reference>
<keyword evidence="1" id="KW-0238">DNA-binding</keyword>
<gene>
    <name evidence="2" type="ORF">H8S17_12315</name>
</gene>
<dbReference type="PROSITE" id="PS51197">
    <property type="entry name" value="HTH_RRF2_2"/>
    <property type="match status" value="1"/>
</dbReference>
<dbReference type="InterPro" id="IPR036390">
    <property type="entry name" value="WH_DNA-bd_sf"/>
</dbReference>
<dbReference type="PANTHER" id="PTHR33221:SF5">
    <property type="entry name" value="HTH-TYPE TRANSCRIPTIONAL REGULATOR ISCR"/>
    <property type="match status" value="1"/>
</dbReference>
<dbReference type="EMBL" id="JACOPH010000012">
    <property type="protein sequence ID" value="MBC5714969.1"/>
    <property type="molecule type" value="Genomic_DNA"/>
</dbReference>
<dbReference type="NCBIfam" id="TIGR00738">
    <property type="entry name" value="rrf2_super"/>
    <property type="match status" value="1"/>
</dbReference>
<dbReference type="PANTHER" id="PTHR33221">
    <property type="entry name" value="WINGED HELIX-TURN-HELIX TRANSCRIPTIONAL REGULATOR, RRF2 FAMILY"/>
    <property type="match status" value="1"/>
</dbReference>
<accession>A0A923RW68</accession>
<comment type="caution">
    <text evidence="2">The sequence shown here is derived from an EMBL/GenBank/DDBJ whole genome shotgun (WGS) entry which is preliminary data.</text>
</comment>
<dbReference type="Gene3D" id="1.10.10.10">
    <property type="entry name" value="Winged helix-like DNA-binding domain superfamily/Winged helix DNA-binding domain"/>
    <property type="match status" value="1"/>
</dbReference>
<proteinExistence type="predicted"/>
<sequence length="144" mass="16435">MKISTKGRYALRLMLDIAMNDAVEPVRLKDVAERQSISVKYLEQIISQLVRAGYVKSIRGPQGGYRLVKSPKEYTVGMILRQVEGNMVPVACLEDEESGCERQGQCVTLRIWKELDEAMRSVLDKYTLADLMTWQMELGDDYVI</sequence>
<protein>
    <submittedName>
        <fullName evidence="2">Rrf2 family transcriptional regulator</fullName>
    </submittedName>
</protein>
<dbReference type="AlphaFoldDB" id="A0A923RW68"/>
<evidence type="ECO:0000313" key="3">
    <source>
        <dbReference type="Proteomes" id="UP000606720"/>
    </source>
</evidence>
<dbReference type="GO" id="GO:0003700">
    <property type="term" value="F:DNA-binding transcription factor activity"/>
    <property type="evidence" value="ECO:0007669"/>
    <property type="project" value="TreeGrafter"/>
</dbReference>
<dbReference type="Proteomes" id="UP000606720">
    <property type="component" value="Unassembled WGS sequence"/>
</dbReference>
<dbReference type="GO" id="GO:0005829">
    <property type="term" value="C:cytosol"/>
    <property type="evidence" value="ECO:0007669"/>
    <property type="project" value="TreeGrafter"/>
</dbReference>
<keyword evidence="3" id="KW-1185">Reference proteome</keyword>
<organism evidence="2 3">
    <name type="scientific">Roseburia zhanii</name>
    <dbReference type="NCBI Taxonomy" id="2763064"/>
    <lineage>
        <taxon>Bacteria</taxon>
        <taxon>Bacillati</taxon>
        <taxon>Bacillota</taxon>
        <taxon>Clostridia</taxon>
        <taxon>Lachnospirales</taxon>
        <taxon>Lachnospiraceae</taxon>
        <taxon>Roseburia</taxon>
    </lineage>
</organism>
<dbReference type="InterPro" id="IPR036388">
    <property type="entry name" value="WH-like_DNA-bd_sf"/>
</dbReference>
<dbReference type="PROSITE" id="PS01332">
    <property type="entry name" value="HTH_RRF2_1"/>
    <property type="match status" value="1"/>
</dbReference>
<dbReference type="GO" id="GO:0003677">
    <property type="term" value="F:DNA binding"/>
    <property type="evidence" value="ECO:0007669"/>
    <property type="project" value="UniProtKB-KW"/>
</dbReference>